<sequence>MEEGSLSWSVYLQYIRAAGGCLSVTVFLLMVVTVFLTIFNLWWLSYWLAQGSGTNCSQESNRTTADPGDILDNPQLPFYQLVYGLSTLCLICTGSCSSGAFTKVTRKASTVLHDKLLDKVSCCPMSFFDTTPIGRLLNCFAGDLDELDQLLPTVTEEFLLLFLMLIDILLIFGVLSPYIFLMAAIVGWFALSTICEIFKRAINVFKRLENYSRSPLFSHILTSLHGLSSIRVYGKMEDFLSQFQRLTDTQNNYLLMFLSSSRWVALRMEILGNLVTLAFALFVTFGFSSSLSVYKVMAINLVLQLASSFQSTARLGSQAEAHFTAAERMLLYAKVGCGSGAGGELRRHGEITFQDYQMKYRDHTPVVLDGINLTIGGQEVVGIMGRTGSGKSSLGVALFRLVEPTAGRILINGVDICSISLEDLRSKLSVIPQDPVLFSGTIRQVLGWRPAWCGGQPRGESPRTEIPAPACLMLAPPQFLGL</sequence>
<keyword evidence="7" id="KW-0067">ATP-binding</keyword>
<dbReference type="InterPro" id="IPR050173">
    <property type="entry name" value="ABC_transporter_C-like"/>
</dbReference>
<dbReference type="FunFam" id="1.20.1560.10:FF:000015">
    <property type="entry name" value="multidrug resistance-associated protein 5 isoform X1"/>
    <property type="match status" value="1"/>
</dbReference>
<evidence type="ECO:0000256" key="5">
    <source>
        <dbReference type="ARBA" id="ARBA00022737"/>
    </source>
</evidence>
<dbReference type="PANTHER" id="PTHR24223">
    <property type="entry name" value="ATP-BINDING CASSETTE SUB-FAMILY C"/>
    <property type="match status" value="1"/>
</dbReference>
<evidence type="ECO:0000256" key="9">
    <source>
        <dbReference type="ARBA" id="ARBA00023136"/>
    </source>
</evidence>
<keyword evidence="9 11" id="KW-0472">Membrane</keyword>
<keyword evidence="6" id="KW-0547">Nucleotide-binding</keyword>
<dbReference type="Gene3D" id="1.20.1560.10">
    <property type="entry name" value="ABC transporter type 1, transmembrane domain"/>
    <property type="match status" value="1"/>
</dbReference>
<dbReference type="GO" id="GO:0140359">
    <property type="term" value="F:ABC-type transporter activity"/>
    <property type="evidence" value="ECO:0007669"/>
    <property type="project" value="InterPro"/>
</dbReference>
<dbReference type="PANTHER" id="PTHR24223:SF168">
    <property type="entry name" value="ATP-BINDING CASSETTE SUB-FAMILY C MEMBER 11"/>
    <property type="match status" value="1"/>
</dbReference>
<keyword evidence="8 11" id="KW-1133">Transmembrane helix</keyword>
<keyword evidence="14" id="KW-1185">Reference proteome</keyword>
<dbReference type="AlphaFoldDB" id="A0A5E4ATT2"/>
<evidence type="ECO:0000256" key="11">
    <source>
        <dbReference type="SAM" id="Phobius"/>
    </source>
</evidence>
<evidence type="ECO:0000256" key="3">
    <source>
        <dbReference type="ARBA" id="ARBA00022448"/>
    </source>
</evidence>
<keyword evidence="5" id="KW-0677">Repeat</keyword>
<evidence type="ECO:0000313" key="14">
    <source>
        <dbReference type="Proteomes" id="UP000335636"/>
    </source>
</evidence>
<dbReference type="InterPro" id="IPR027417">
    <property type="entry name" value="P-loop_NTPase"/>
</dbReference>
<name>A0A5E4ATT2_MARMO</name>
<evidence type="ECO:0000256" key="6">
    <source>
        <dbReference type="ARBA" id="ARBA00022741"/>
    </source>
</evidence>
<dbReference type="GO" id="GO:0005524">
    <property type="term" value="F:ATP binding"/>
    <property type="evidence" value="ECO:0007669"/>
    <property type="project" value="UniProtKB-KW"/>
</dbReference>
<feature type="domain" description="ABC transmembrane type-1" evidence="12">
    <location>
        <begin position="24"/>
        <end position="321"/>
    </location>
</feature>
<keyword evidence="4 11" id="KW-0812">Transmembrane</keyword>
<evidence type="ECO:0000256" key="4">
    <source>
        <dbReference type="ARBA" id="ARBA00022692"/>
    </source>
</evidence>
<dbReference type="GO" id="GO:0008514">
    <property type="term" value="F:organic anion transmembrane transporter activity"/>
    <property type="evidence" value="ECO:0007669"/>
    <property type="project" value="TreeGrafter"/>
</dbReference>
<keyword evidence="3" id="KW-0813">Transport</keyword>
<evidence type="ECO:0000256" key="2">
    <source>
        <dbReference type="ARBA" id="ARBA00009726"/>
    </source>
</evidence>
<reference evidence="13" key="1">
    <citation type="submission" date="2019-04" db="EMBL/GenBank/DDBJ databases">
        <authorList>
            <person name="Alioto T."/>
            <person name="Alioto T."/>
        </authorList>
    </citation>
    <scope>NUCLEOTIDE SEQUENCE [LARGE SCALE GENOMIC DNA]</scope>
</reference>
<dbReference type="EMBL" id="CABDUW010000158">
    <property type="protein sequence ID" value="VTJ60817.1"/>
    <property type="molecule type" value="Genomic_DNA"/>
</dbReference>
<feature type="transmembrane region" description="Helical" evidence="11">
    <location>
        <begin position="270"/>
        <end position="294"/>
    </location>
</feature>
<feature type="transmembrane region" description="Helical" evidence="11">
    <location>
        <begin position="81"/>
        <end position="101"/>
    </location>
</feature>
<dbReference type="GO" id="GO:0015216">
    <property type="term" value="F:purine nucleotide transmembrane transporter activity"/>
    <property type="evidence" value="ECO:0007669"/>
    <property type="project" value="TreeGrafter"/>
</dbReference>
<dbReference type="PROSITE" id="PS50929">
    <property type="entry name" value="ABC_TM1F"/>
    <property type="match status" value="1"/>
</dbReference>
<evidence type="ECO:0000256" key="10">
    <source>
        <dbReference type="ARBA" id="ARBA00023180"/>
    </source>
</evidence>
<dbReference type="SUPFAM" id="SSF90123">
    <property type="entry name" value="ABC transporter transmembrane region"/>
    <property type="match status" value="1"/>
</dbReference>
<dbReference type="InterPro" id="IPR011527">
    <property type="entry name" value="ABC1_TM_dom"/>
</dbReference>
<dbReference type="Pfam" id="PF00664">
    <property type="entry name" value="ABC_membrane"/>
    <property type="match status" value="1"/>
</dbReference>
<feature type="transmembrane region" description="Helical" evidence="11">
    <location>
        <begin position="21"/>
        <end position="43"/>
    </location>
</feature>
<dbReference type="CDD" id="cd18599">
    <property type="entry name" value="ABC_6TM_MRP5_8_9_D2"/>
    <property type="match status" value="1"/>
</dbReference>
<evidence type="ECO:0000259" key="12">
    <source>
        <dbReference type="PROSITE" id="PS50929"/>
    </source>
</evidence>
<dbReference type="InterPro" id="IPR036640">
    <property type="entry name" value="ABC1_TM_sf"/>
</dbReference>
<protein>
    <recommendedName>
        <fullName evidence="12">ABC transmembrane type-1 domain-containing protein</fullName>
    </recommendedName>
</protein>
<dbReference type="Pfam" id="PF00005">
    <property type="entry name" value="ABC_tran"/>
    <property type="match status" value="1"/>
</dbReference>
<comment type="caution">
    <text evidence="13">The sequence shown here is derived from an EMBL/GenBank/DDBJ whole genome shotgun (WGS) entry which is preliminary data.</text>
</comment>
<comment type="similarity">
    <text evidence="2">Belongs to the ABC transporter superfamily. ABCC family. Conjugate transporter (TC 3.A.1.208) subfamily.</text>
</comment>
<gene>
    <name evidence="13" type="ORF">MONAX_5E023964</name>
</gene>
<dbReference type="GO" id="GO:0016887">
    <property type="term" value="F:ATP hydrolysis activity"/>
    <property type="evidence" value="ECO:0007669"/>
    <property type="project" value="InterPro"/>
</dbReference>
<dbReference type="SUPFAM" id="SSF52540">
    <property type="entry name" value="P-loop containing nucleoside triphosphate hydrolases"/>
    <property type="match status" value="1"/>
</dbReference>
<organism evidence="13 14">
    <name type="scientific">Marmota monax</name>
    <name type="common">Woodchuck</name>
    <dbReference type="NCBI Taxonomy" id="9995"/>
    <lineage>
        <taxon>Eukaryota</taxon>
        <taxon>Metazoa</taxon>
        <taxon>Chordata</taxon>
        <taxon>Craniata</taxon>
        <taxon>Vertebrata</taxon>
        <taxon>Euteleostomi</taxon>
        <taxon>Mammalia</taxon>
        <taxon>Eutheria</taxon>
        <taxon>Euarchontoglires</taxon>
        <taxon>Glires</taxon>
        <taxon>Rodentia</taxon>
        <taxon>Sciuromorpha</taxon>
        <taxon>Sciuridae</taxon>
        <taxon>Xerinae</taxon>
        <taxon>Marmotini</taxon>
        <taxon>Marmota</taxon>
    </lineage>
</organism>
<evidence type="ECO:0000313" key="13">
    <source>
        <dbReference type="EMBL" id="VTJ60817.1"/>
    </source>
</evidence>
<comment type="subcellular location">
    <subcellularLocation>
        <location evidence="1">Endomembrane system</location>
        <topology evidence="1">Multi-pass membrane protein</topology>
    </subcellularLocation>
</comment>
<dbReference type="GO" id="GO:0005886">
    <property type="term" value="C:plasma membrane"/>
    <property type="evidence" value="ECO:0007669"/>
    <property type="project" value="TreeGrafter"/>
</dbReference>
<accession>A0A5E4ATT2</accession>
<proteinExistence type="inferred from homology"/>
<dbReference type="Proteomes" id="UP000335636">
    <property type="component" value="Unassembled WGS sequence"/>
</dbReference>
<evidence type="ECO:0000256" key="8">
    <source>
        <dbReference type="ARBA" id="ARBA00022989"/>
    </source>
</evidence>
<keyword evidence="10" id="KW-0325">Glycoprotein</keyword>
<dbReference type="Gene3D" id="3.40.50.300">
    <property type="entry name" value="P-loop containing nucleotide triphosphate hydrolases"/>
    <property type="match status" value="1"/>
</dbReference>
<dbReference type="FunFam" id="3.40.50.300:FF:004162">
    <property type="entry name" value="ATP binding cassette subfamily C member 5"/>
    <property type="match status" value="1"/>
</dbReference>
<feature type="transmembrane region" description="Helical" evidence="11">
    <location>
        <begin position="181"/>
        <end position="198"/>
    </location>
</feature>
<evidence type="ECO:0000256" key="1">
    <source>
        <dbReference type="ARBA" id="ARBA00004127"/>
    </source>
</evidence>
<dbReference type="GO" id="GO:0012505">
    <property type="term" value="C:endomembrane system"/>
    <property type="evidence" value="ECO:0007669"/>
    <property type="project" value="UniProtKB-SubCell"/>
</dbReference>
<evidence type="ECO:0000256" key="7">
    <source>
        <dbReference type="ARBA" id="ARBA00022840"/>
    </source>
</evidence>
<feature type="transmembrane region" description="Helical" evidence="11">
    <location>
        <begin position="158"/>
        <end position="175"/>
    </location>
</feature>
<dbReference type="InterPro" id="IPR003439">
    <property type="entry name" value="ABC_transporter-like_ATP-bd"/>
</dbReference>